<keyword evidence="4" id="KW-0325">Glycoprotein</keyword>
<dbReference type="PROSITE" id="PS50835">
    <property type="entry name" value="IG_LIKE"/>
    <property type="match status" value="2"/>
</dbReference>
<dbReference type="InterPro" id="IPR013783">
    <property type="entry name" value="Ig-like_fold"/>
</dbReference>
<dbReference type="Pfam" id="PF00047">
    <property type="entry name" value="ig"/>
    <property type="match status" value="1"/>
</dbReference>
<dbReference type="InterPro" id="IPR013151">
    <property type="entry name" value="Immunoglobulin_dom"/>
</dbReference>
<dbReference type="STRING" id="37653.A0A0L8GA76"/>
<evidence type="ECO:0000256" key="5">
    <source>
        <dbReference type="ARBA" id="ARBA00023319"/>
    </source>
</evidence>
<dbReference type="InterPro" id="IPR051275">
    <property type="entry name" value="Cell_adhesion_signaling"/>
</dbReference>
<dbReference type="Gene3D" id="2.60.40.10">
    <property type="entry name" value="Immunoglobulins"/>
    <property type="match status" value="2"/>
</dbReference>
<dbReference type="EMBL" id="KQ422919">
    <property type="protein sequence ID" value="KOF73936.1"/>
    <property type="molecule type" value="Genomic_DNA"/>
</dbReference>
<dbReference type="OrthoDB" id="6272054at2759"/>
<dbReference type="CDD" id="cd00096">
    <property type="entry name" value="Ig"/>
    <property type="match status" value="1"/>
</dbReference>
<keyword evidence="2" id="KW-0472">Membrane</keyword>
<evidence type="ECO:0000256" key="2">
    <source>
        <dbReference type="ARBA" id="ARBA00023136"/>
    </source>
</evidence>
<evidence type="ECO:0000256" key="4">
    <source>
        <dbReference type="ARBA" id="ARBA00023180"/>
    </source>
</evidence>
<evidence type="ECO:0000256" key="3">
    <source>
        <dbReference type="ARBA" id="ARBA00023157"/>
    </source>
</evidence>
<name>A0A0L8GA76_OCTBM</name>
<feature type="domain" description="Ig-like" evidence="7">
    <location>
        <begin position="175"/>
        <end position="255"/>
    </location>
</feature>
<sequence>MGWMVPLGSGKPGGCTRPQSELTVFLQLDALPNANHSKSVVGALYVPPAQGARVAVINHDRMVSSSTTACRPTIQDTPGSPKITSQSSLPWIAGDVQTLTCHARPGNPPDTQYKWLSESGYLIHKGETLTFDPVTRMEHRRTVICQAENKLSHTVIGRPKTASVRLEVKYPPGQPMISSSHDFPWLEGSDQSLYCEAKPGNPPYVFYKWFSANRGLIHTGSVLRFHPVSRSNHSDRLACRAENTFTVMQHGKHITQSVIVLVECK</sequence>
<evidence type="ECO:0000256" key="1">
    <source>
        <dbReference type="ARBA" id="ARBA00004479"/>
    </source>
</evidence>
<dbReference type="SMART" id="SM00409">
    <property type="entry name" value="IG"/>
    <property type="match status" value="2"/>
</dbReference>
<dbReference type="PANTHER" id="PTHR11640">
    <property type="entry name" value="NEPHRIN"/>
    <property type="match status" value="1"/>
</dbReference>
<dbReference type="InterPro" id="IPR003599">
    <property type="entry name" value="Ig_sub"/>
</dbReference>
<dbReference type="GO" id="GO:0050839">
    <property type="term" value="F:cell adhesion molecule binding"/>
    <property type="evidence" value="ECO:0007669"/>
    <property type="project" value="TreeGrafter"/>
</dbReference>
<feature type="domain" description="Ig-like" evidence="7">
    <location>
        <begin position="72"/>
        <end position="163"/>
    </location>
</feature>
<dbReference type="InterPro" id="IPR036179">
    <property type="entry name" value="Ig-like_dom_sf"/>
</dbReference>
<dbReference type="GO" id="GO:0098609">
    <property type="term" value="P:cell-cell adhesion"/>
    <property type="evidence" value="ECO:0007669"/>
    <property type="project" value="TreeGrafter"/>
</dbReference>
<dbReference type="AlphaFoldDB" id="A0A0L8GA76"/>
<dbReference type="InterPro" id="IPR007110">
    <property type="entry name" value="Ig-like_dom"/>
</dbReference>
<comment type="subcellular location">
    <subcellularLocation>
        <location evidence="1">Membrane</location>
        <topology evidence="1">Single-pass type I membrane protein</topology>
    </subcellularLocation>
</comment>
<protein>
    <recommendedName>
        <fullName evidence="7">Ig-like domain-containing protein</fullName>
    </recommendedName>
</protein>
<dbReference type="SUPFAM" id="SSF48726">
    <property type="entry name" value="Immunoglobulin"/>
    <property type="match status" value="2"/>
</dbReference>
<organism evidence="8">
    <name type="scientific">Octopus bimaculoides</name>
    <name type="common">California two-spotted octopus</name>
    <dbReference type="NCBI Taxonomy" id="37653"/>
    <lineage>
        <taxon>Eukaryota</taxon>
        <taxon>Metazoa</taxon>
        <taxon>Spiralia</taxon>
        <taxon>Lophotrochozoa</taxon>
        <taxon>Mollusca</taxon>
        <taxon>Cephalopoda</taxon>
        <taxon>Coleoidea</taxon>
        <taxon>Octopodiformes</taxon>
        <taxon>Octopoda</taxon>
        <taxon>Incirrata</taxon>
        <taxon>Octopodidae</taxon>
        <taxon>Octopus</taxon>
    </lineage>
</organism>
<proteinExistence type="predicted"/>
<accession>A0A0L8GA76</accession>
<dbReference type="GO" id="GO:0005886">
    <property type="term" value="C:plasma membrane"/>
    <property type="evidence" value="ECO:0007669"/>
    <property type="project" value="TreeGrafter"/>
</dbReference>
<reference evidence="8" key="1">
    <citation type="submission" date="2015-07" db="EMBL/GenBank/DDBJ databases">
        <title>MeaNS - Measles Nucleotide Surveillance Program.</title>
        <authorList>
            <person name="Tran T."/>
            <person name="Druce J."/>
        </authorList>
    </citation>
    <scope>NUCLEOTIDE SEQUENCE</scope>
    <source>
        <strain evidence="8">UCB-OBI-ISO-001</strain>
        <tissue evidence="8">Gonad</tissue>
    </source>
</reference>
<feature type="region of interest" description="Disordered" evidence="6">
    <location>
        <begin position="67"/>
        <end position="86"/>
    </location>
</feature>
<evidence type="ECO:0000259" key="7">
    <source>
        <dbReference type="PROSITE" id="PS50835"/>
    </source>
</evidence>
<keyword evidence="5" id="KW-0393">Immunoglobulin domain</keyword>
<evidence type="ECO:0000256" key="6">
    <source>
        <dbReference type="SAM" id="MobiDB-lite"/>
    </source>
</evidence>
<evidence type="ECO:0000313" key="8">
    <source>
        <dbReference type="EMBL" id="KOF73936.1"/>
    </source>
</evidence>
<dbReference type="PANTHER" id="PTHR11640:SF31">
    <property type="entry name" value="IRREGULAR CHIASM C-ROUGHEST PROTEIN-RELATED"/>
    <property type="match status" value="1"/>
</dbReference>
<gene>
    <name evidence="8" type="ORF">OCBIM_22037089mg</name>
</gene>
<keyword evidence="3" id="KW-1015">Disulfide bond</keyword>
<dbReference type="GO" id="GO:0005911">
    <property type="term" value="C:cell-cell junction"/>
    <property type="evidence" value="ECO:0007669"/>
    <property type="project" value="TreeGrafter"/>
</dbReference>